<proteinExistence type="predicted"/>
<evidence type="ECO:0000313" key="1">
    <source>
        <dbReference type="EMBL" id="MBK1868903.1"/>
    </source>
</evidence>
<protein>
    <submittedName>
        <fullName evidence="1">Uncharacterized protein</fullName>
    </submittedName>
</protein>
<dbReference type="Proteomes" id="UP000616151">
    <property type="component" value="Unassembled WGS sequence"/>
</dbReference>
<dbReference type="EMBL" id="JAENHL010000007">
    <property type="protein sequence ID" value="MBK1868903.1"/>
    <property type="molecule type" value="Genomic_DNA"/>
</dbReference>
<gene>
    <name evidence="1" type="ORF">JHL16_21270</name>
</gene>
<keyword evidence="2" id="KW-1185">Reference proteome</keyword>
<accession>A0ACC5R8D1</accession>
<comment type="caution">
    <text evidence="1">The sequence shown here is derived from an EMBL/GenBank/DDBJ whole genome shotgun (WGS) entry which is preliminary data.</text>
</comment>
<sequence>MIILESAELQVAVSCQVGGSITRMTVKESGLDVLGEVPWPVTDEPIASGAARDEPEFLTRFTGGWPLLFPNAGDACDFDGAFHGFHGEGAVTPWDVVARAADRIVLSRHFDIVPVTMRREMRLEGDLLIMTEHLQMTGARPIEVMWGHHPTLGSDLLAAPIEITSGARKARVCTSHDLASNPLALGAEGQWPIVPGKTGPFDLSRPREPMASLAYLTDFDDDAWIAARRLDNKVAVALSWDEKLFPCAWLWYELAGNPDAPWLNRTRLIGIEPNTTWPAWGLAKAKQAGGTLLTLNPGDELATTLRFQAFTPTGPITALDGEGRALPVRIAR</sequence>
<name>A0ACC5R8D1_9HYPH</name>
<reference evidence="1" key="1">
    <citation type="submission" date="2021-01" db="EMBL/GenBank/DDBJ databases">
        <authorList>
            <person name="Sun Q."/>
        </authorList>
    </citation>
    <scope>NUCLEOTIDE SEQUENCE</scope>
    <source>
        <strain evidence="1">YIM B02566</strain>
    </source>
</reference>
<organism evidence="1 2">
    <name type="scientific">Taklimakanibacter albus</name>
    <dbReference type="NCBI Taxonomy" id="2800327"/>
    <lineage>
        <taxon>Bacteria</taxon>
        <taxon>Pseudomonadati</taxon>
        <taxon>Pseudomonadota</taxon>
        <taxon>Alphaproteobacteria</taxon>
        <taxon>Hyphomicrobiales</taxon>
        <taxon>Aestuariivirgaceae</taxon>
        <taxon>Taklimakanibacter</taxon>
    </lineage>
</organism>
<evidence type="ECO:0000313" key="2">
    <source>
        <dbReference type="Proteomes" id="UP000616151"/>
    </source>
</evidence>